<evidence type="ECO:0000313" key="2">
    <source>
        <dbReference type="EMBL" id="API65213.1"/>
    </source>
</evidence>
<organismHost>
    <name type="scientific">Dryophytes versicolor</name>
    <name type="common">chameleon treefrog</name>
    <dbReference type="NCBI Taxonomy" id="30343"/>
</organismHost>
<accession>A0A2U7M3M8</accession>
<sequence length="329" mass="36882">MEQVPIKEMRLSDLRPNNKSIDTDLGGTKLVVIGKPGSGKSTLIKALLDSKRHIIPCAVVISGSEEANGFYKGVVPDLFIYHQFSPSIIDRIHRRQVKAKAEMGSKKSWLLVVIDDCMDNAKMFNDKEVRALFKNGRHWNVLVVIANQYVMDLTPDLRSSVDGVFLFRENNVTYRDKTYANFASVVPKKLYPTVMETVCQNYRCMFIDNTKATDNWHDSVFWYKAPYSKSAVAPFGARSYWKYACSKTGEEMPAVFDNVKILGDLLLKELPEAGEALVTYGGKDGPSDNEDGPSDDEDGPSDNEDGPSDDEEGLRKDGVSEYYQSDLDD</sequence>
<feature type="region of interest" description="Disordered" evidence="1">
    <location>
        <begin position="278"/>
        <end position="329"/>
    </location>
</feature>
<evidence type="ECO:0000256" key="1">
    <source>
        <dbReference type="SAM" id="MobiDB-lite"/>
    </source>
</evidence>
<reference evidence="2" key="1">
    <citation type="submission" date="2016-06" db="EMBL/GenBank/DDBJ databases">
        <title>Isolation of common midwife toad virus and a recombinant frog virus 3 strain from North American bullfrogs (Lithobates catesbeianus).</title>
        <authorList>
            <person name="Claytor S.C."/>
            <person name="Subramaniam K."/>
            <person name="Chinchar V.G."/>
            <person name="Gray M.J."/>
            <person name="Miller D.L."/>
            <person name="Salemi M."/>
            <person name="Wisely S.M."/>
            <person name="Waltzek T.B."/>
        </authorList>
    </citation>
    <scope>NUCLEOTIDE SEQUENCE [LARGE SCALE GENOMIC DNA]</scope>
    <source>
        <strain evidence="2">RC15021</strain>
    </source>
</reference>
<organismHost>
    <name type="scientific">Lithobates sylvaticus</name>
    <name type="common">Wood frog</name>
    <name type="synonym">Rana sylvatica</name>
    <dbReference type="NCBI Taxonomy" id="45438"/>
</organismHost>
<proteinExistence type="predicted"/>
<dbReference type="Gene3D" id="3.40.50.300">
    <property type="entry name" value="P-loop containing nucleotide triphosphate hydrolases"/>
    <property type="match status" value="1"/>
</dbReference>
<dbReference type="SUPFAM" id="SSF52540">
    <property type="entry name" value="P-loop containing nucleoside triphosphate hydrolases"/>
    <property type="match status" value="1"/>
</dbReference>
<dbReference type="InterPro" id="IPR027417">
    <property type="entry name" value="P-loop_NTPase"/>
</dbReference>
<feature type="compositionally biased region" description="Acidic residues" evidence="1">
    <location>
        <begin position="287"/>
        <end position="312"/>
    </location>
</feature>
<name>A0A2U7M3M8_FRG3V</name>
<gene>
    <name evidence="2" type="primary">ORF15</name>
    <name evidence="2" type="ORF">FV3_ORF15</name>
</gene>
<organism evidence="2">
    <name type="scientific">Frog virus 3</name>
    <name type="common">FV-3</name>
    <dbReference type="NCBI Taxonomy" id="10493"/>
    <lineage>
        <taxon>Viruses</taxon>
        <taxon>Varidnaviria</taxon>
        <taxon>Bamfordvirae</taxon>
        <taxon>Nucleocytoviricota</taxon>
        <taxon>Megaviricetes</taxon>
        <taxon>Pimascovirales</taxon>
        <taxon>Pimascovirales incertae sedis</taxon>
        <taxon>Iridoviridae</taxon>
        <taxon>Alphairidovirinae</taxon>
        <taxon>Ranavirus</taxon>
        <taxon>Ranavirus rana1</taxon>
    </lineage>
</organism>
<organismHost>
    <name type="scientific">Oophaga pumilio</name>
    <name type="common">strawberry poison frog</name>
    <dbReference type="NCBI Taxonomy" id="51950"/>
</organismHost>
<dbReference type="Proteomes" id="UP000319751">
    <property type="component" value="Genome"/>
</dbReference>
<protein>
    <submittedName>
        <fullName evidence="2">AAA-ATPase</fullName>
    </submittedName>
</protein>
<organismHost>
    <name type="scientific">Lithobates pipiens</name>
    <name type="common">Northern leopard frog</name>
    <name type="synonym">Rana pipiens</name>
    <dbReference type="NCBI Taxonomy" id="8404"/>
</organismHost>
<dbReference type="EMBL" id="KX397570">
    <property type="protein sequence ID" value="API65213.1"/>
    <property type="molecule type" value="Genomic_DNA"/>
</dbReference>
<organismHost>
    <name type="scientific">Notophthalmus viridescens</name>
    <name type="common">Eastern newt</name>
    <name type="synonym">Triturus viridescens</name>
    <dbReference type="NCBI Taxonomy" id="8316"/>
</organismHost>